<comment type="subunit">
    <text evidence="5">Homodimer. Interacts with FtsZ.</text>
</comment>
<dbReference type="PANTHER" id="PTHR35798">
    <property type="entry name" value="CELL DIVISION PROTEIN SEPF"/>
    <property type="match status" value="1"/>
</dbReference>
<keyword evidence="2 5" id="KW-0717">Septation</keyword>
<gene>
    <name evidence="5" type="primary">sepF</name>
    <name evidence="7" type="ORF">PM3016_5495</name>
</gene>
<evidence type="ECO:0000256" key="4">
    <source>
        <dbReference type="ARBA" id="ARBA00044936"/>
    </source>
</evidence>
<comment type="function">
    <text evidence="4 5">Cell division protein that is part of the divisome complex and is recruited early to the Z-ring. Probably stimulates Z-ring formation, perhaps through the cross-linking of FtsZ protofilaments. Its function overlaps with FtsA.</text>
</comment>
<evidence type="ECO:0000256" key="6">
    <source>
        <dbReference type="SAM" id="Phobius"/>
    </source>
</evidence>
<keyword evidence="6" id="KW-0812">Transmembrane</keyword>
<keyword evidence="1 5" id="KW-0132">Cell division</keyword>
<dbReference type="GO" id="GO:0000917">
    <property type="term" value="P:division septum assembly"/>
    <property type="evidence" value="ECO:0007669"/>
    <property type="project" value="UniProtKB-KW"/>
</dbReference>
<keyword evidence="8" id="KW-1185">Reference proteome</keyword>
<protein>
    <recommendedName>
        <fullName evidence="5">Cell division protein SepF</fullName>
    </recommendedName>
</protein>
<accession>H6NG64</accession>
<dbReference type="Pfam" id="PF04472">
    <property type="entry name" value="SepF"/>
    <property type="match status" value="1"/>
</dbReference>
<dbReference type="Proteomes" id="UP000007523">
    <property type="component" value="Chromosome"/>
</dbReference>
<dbReference type="EMBL" id="CP003235">
    <property type="protein sequence ID" value="AFC32191.1"/>
    <property type="molecule type" value="Genomic_DNA"/>
</dbReference>
<dbReference type="InterPro" id="IPR007561">
    <property type="entry name" value="Cell_div_SepF/SepF-rel"/>
</dbReference>
<evidence type="ECO:0000256" key="5">
    <source>
        <dbReference type="HAMAP-Rule" id="MF_01197"/>
    </source>
</evidence>
<name>H6NG64_9BACL</name>
<dbReference type="AlphaFoldDB" id="H6NG64"/>
<dbReference type="InterPro" id="IPR003425">
    <property type="entry name" value="CCB3/YggT"/>
</dbReference>
<feature type="transmembrane region" description="Helical" evidence="6">
    <location>
        <begin position="156"/>
        <end position="177"/>
    </location>
</feature>
<organism evidence="7 8">
    <name type="scientific">Paenibacillus mucilaginosus 3016</name>
    <dbReference type="NCBI Taxonomy" id="1116391"/>
    <lineage>
        <taxon>Bacteria</taxon>
        <taxon>Bacillati</taxon>
        <taxon>Bacillota</taxon>
        <taxon>Bacilli</taxon>
        <taxon>Bacillales</taxon>
        <taxon>Paenibacillaceae</taxon>
        <taxon>Paenibacillus</taxon>
    </lineage>
</organism>
<keyword evidence="3 5" id="KW-0131">Cell cycle</keyword>
<evidence type="ECO:0000256" key="2">
    <source>
        <dbReference type="ARBA" id="ARBA00023210"/>
    </source>
</evidence>
<keyword evidence="6" id="KW-1133">Transmembrane helix</keyword>
<dbReference type="PANTHER" id="PTHR35798:SF1">
    <property type="entry name" value="CELL DIVISION PROTEIN SEPF"/>
    <property type="match status" value="1"/>
</dbReference>
<evidence type="ECO:0000256" key="3">
    <source>
        <dbReference type="ARBA" id="ARBA00023306"/>
    </source>
</evidence>
<comment type="subcellular location">
    <subcellularLocation>
        <location evidence="5">Cytoplasm</location>
    </subcellularLocation>
    <text evidence="5">Localizes to the division site, in a FtsZ-dependent manner.</text>
</comment>
<dbReference type="InterPro" id="IPR023052">
    <property type="entry name" value="Cell_div_SepF"/>
</dbReference>
<evidence type="ECO:0000313" key="7">
    <source>
        <dbReference type="EMBL" id="AFC32191.1"/>
    </source>
</evidence>
<evidence type="ECO:0000256" key="1">
    <source>
        <dbReference type="ARBA" id="ARBA00022618"/>
    </source>
</evidence>
<dbReference type="HOGENOM" id="CLU_1155518_0_0_9"/>
<keyword evidence="5" id="KW-0963">Cytoplasm</keyword>
<comment type="similarity">
    <text evidence="5">Belongs to the SepF family.</text>
</comment>
<proteinExistence type="inferred from homology"/>
<dbReference type="Gene3D" id="3.30.110.150">
    <property type="entry name" value="SepF-like protein"/>
    <property type="match status" value="1"/>
</dbReference>
<dbReference type="HAMAP" id="MF_01197">
    <property type="entry name" value="SepF"/>
    <property type="match status" value="1"/>
</dbReference>
<sequence>MGVMNKFMNFLGLQEEEEIVERERVVEAQEEVETPVQEPRKSSKGNIVSIHSQKNVRVILHEPRSYEETQEIADHLRSRRPVVVNLQRIRSDQATRIVDFISGTVYALNGSIYEDRAEHFLMHAGYGGDSRLDLGDLEPRRITHILREVNSLNFNIVGYVATLIQIYQYLLIAYVLLSWLPNARESFIGEFLGKLCEPYLGIFRRIIPPLGGMIDISPIVALIALQFVGQGIIAIVSYLV</sequence>
<dbReference type="GO" id="GO:0043093">
    <property type="term" value="P:FtsZ-dependent cytokinesis"/>
    <property type="evidence" value="ECO:0007669"/>
    <property type="project" value="UniProtKB-UniRule"/>
</dbReference>
<dbReference type="GO" id="GO:0016020">
    <property type="term" value="C:membrane"/>
    <property type="evidence" value="ECO:0007669"/>
    <property type="project" value="InterPro"/>
</dbReference>
<feature type="transmembrane region" description="Helical" evidence="6">
    <location>
        <begin position="219"/>
        <end position="239"/>
    </location>
</feature>
<dbReference type="InterPro" id="IPR038594">
    <property type="entry name" value="SepF-like_sf"/>
</dbReference>
<dbReference type="Pfam" id="PF02325">
    <property type="entry name" value="CCB3_YggT"/>
    <property type="match status" value="1"/>
</dbReference>
<dbReference type="STRING" id="1116391.PM3016_5495"/>
<keyword evidence="6" id="KW-0472">Membrane</keyword>
<dbReference type="GO" id="GO:0005737">
    <property type="term" value="C:cytoplasm"/>
    <property type="evidence" value="ECO:0007669"/>
    <property type="project" value="UniProtKB-SubCell"/>
</dbReference>
<evidence type="ECO:0000313" key="8">
    <source>
        <dbReference type="Proteomes" id="UP000007523"/>
    </source>
</evidence>
<dbReference type="KEGG" id="pmq:PM3016_5495"/>
<reference evidence="7 8" key="1">
    <citation type="journal article" date="2012" name="J. Bacteriol.">
        <title>Complete Genome Sequence of Paenibacillus mucilaginosus 3016, a Bacterium Functional as Microbial Fertilizer.</title>
        <authorList>
            <person name="Ma M."/>
            <person name="Wang Z."/>
            <person name="Li L."/>
            <person name="Jiang X."/>
            <person name="Guan D."/>
            <person name="Cao F."/>
            <person name="Chen H."/>
            <person name="Wang X."/>
            <person name="Shen D."/>
            <person name="Du B."/>
            <person name="Li J."/>
        </authorList>
    </citation>
    <scope>NUCLEOTIDE SEQUENCE [LARGE SCALE GENOMIC DNA]</scope>
    <source>
        <strain evidence="7 8">3016</strain>
    </source>
</reference>